<evidence type="ECO:0000313" key="2">
    <source>
        <dbReference type="EMBL" id="CCE61332.1"/>
    </source>
</evidence>
<name>G8BN54_TETPH</name>
<keyword evidence="1" id="KW-0472">Membrane</keyword>
<organism evidence="2 3">
    <name type="scientific">Tetrapisispora phaffii (strain ATCC 24235 / CBS 4417 / NBRC 1672 / NRRL Y-8282 / UCD 70-5)</name>
    <name type="common">Yeast</name>
    <name type="synonym">Fabospora phaffii</name>
    <dbReference type="NCBI Taxonomy" id="1071381"/>
    <lineage>
        <taxon>Eukaryota</taxon>
        <taxon>Fungi</taxon>
        <taxon>Dikarya</taxon>
        <taxon>Ascomycota</taxon>
        <taxon>Saccharomycotina</taxon>
        <taxon>Saccharomycetes</taxon>
        <taxon>Saccharomycetales</taxon>
        <taxon>Saccharomycetaceae</taxon>
        <taxon>Tetrapisispora</taxon>
    </lineage>
</organism>
<dbReference type="Proteomes" id="UP000005666">
    <property type="component" value="Chromosome 1"/>
</dbReference>
<keyword evidence="1" id="KW-0812">Transmembrane</keyword>
<dbReference type="EMBL" id="HE612856">
    <property type="protein sequence ID" value="CCE61332.1"/>
    <property type="molecule type" value="Genomic_DNA"/>
</dbReference>
<keyword evidence="3" id="KW-1185">Reference proteome</keyword>
<evidence type="ECO:0000256" key="1">
    <source>
        <dbReference type="SAM" id="Phobius"/>
    </source>
</evidence>
<sequence>MFPCRTWSVKRNINWVSITLSLFALLRMDIDVVILYLEKISYLKKLQLTSLMKFKNKIHFRHLDLNKKEESHFNTVFSIIEQNNELIKGKDKCHSITTIASCLNTLENSFDKLSLIKTYILQRTDNLKDISIFLNDSNVMLLYEIWKYLCKNLNLMKFYFTLLFIKTKSTIMNNELLLLKKYILESNERDGYGNSVMRTIESFLEYFEDFLLELTAEITNIDNGITRGGEIDLDDKYNYYVPSLIQIQEYYDMSNFTCLLLDIQLILQRERFTDSFGVESLSIETNSIHSDPSTLTPSLSENIAHFENGLFENGKHEKYSSQFRTHRRLSSSEITEVSLSSPISRLGESSILQKEMPRLLKNFSTIDKLNHLVTETELPDKNVKKNIDQLLMLNSDMSSMNNFKKMQNSSLEKNIIKNLNLQNNILSNIHGLKTYEPTKK</sequence>
<proteinExistence type="predicted"/>
<keyword evidence="1" id="KW-1133">Transmembrane helix</keyword>
<dbReference type="HOGENOM" id="CLU_622841_0_0_1"/>
<gene>
    <name evidence="2" type="primary">TPHA0A02490</name>
    <name evidence="2" type="ordered locus">TPHA_0A02490</name>
</gene>
<dbReference type="KEGG" id="tpf:TPHA_0A02490"/>
<protein>
    <submittedName>
        <fullName evidence="2">Uncharacterized protein</fullName>
    </submittedName>
</protein>
<dbReference type="RefSeq" id="XP_003683766.1">
    <property type="nucleotide sequence ID" value="XM_003683718.1"/>
</dbReference>
<reference evidence="2 3" key="1">
    <citation type="journal article" date="2011" name="Proc. Natl. Acad. Sci. U.S.A.">
        <title>Evolutionary erosion of yeast sex chromosomes by mating-type switching accidents.</title>
        <authorList>
            <person name="Gordon J.L."/>
            <person name="Armisen D."/>
            <person name="Proux-Wera E."/>
            <person name="Oheigeartaigh S.S."/>
            <person name="Byrne K.P."/>
            <person name="Wolfe K.H."/>
        </authorList>
    </citation>
    <scope>NUCLEOTIDE SEQUENCE [LARGE SCALE GENOMIC DNA]</scope>
    <source>
        <strain evidence="3">ATCC 24235 / CBS 4417 / NBRC 1672 / NRRL Y-8282 / UCD 70-5</strain>
    </source>
</reference>
<dbReference type="GeneID" id="11532394"/>
<feature type="transmembrane region" description="Helical" evidence="1">
    <location>
        <begin position="15"/>
        <end position="37"/>
    </location>
</feature>
<evidence type="ECO:0000313" key="3">
    <source>
        <dbReference type="Proteomes" id="UP000005666"/>
    </source>
</evidence>
<accession>G8BN54</accession>
<dbReference type="AlphaFoldDB" id="G8BN54"/>